<keyword evidence="7" id="KW-0472">Membrane</keyword>
<dbReference type="PANTHER" id="PTHR43166">
    <property type="entry name" value="AMINO ACID IMPORT ATP-BINDING PROTEIN"/>
    <property type="match status" value="1"/>
</dbReference>
<dbReference type="Gene3D" id="3.40.50.300">
    <property type="entry name" value="P-loop containing nucleotide triphosphate hydrolases"/>
    <property type="match status" value="1"/>
</dbReference>
<dbReference type="FunFam" id="3.40.50.300:FF:000020">
    <property type="entry name" value="Amino acid ABC transporter ATP-binding component"/>
    <property type="match status" value="1"/>
</dbReference>
<dbReference type="EMBL" id="VIRB01000024">
    <property type="protein sequence ID" value="NDO67538.1"/>
    <property type="molecule type" value="Genomic_DNA"/>
</dbReference>
<keyword evidence="4" id="KW-1003">Cell membrane</keyword>
<comment type="subcellular location">
    <subcellularLocation>
        <location evidence="1">Cell membrane</location>
        <topology evidence="1">Peripheral membrane protein</topology>
    </subcellularLocation>
</comment>
<dbReference type="InterPro" id="IPR003439">
    <property type="entry name" value="ABC_transporter-like_ATP-bd"/>
</dbReference>
<comment type="similarity">
    <text evidence="2">Belongs to the ABC transporter superfamily.</text>
</comment>
<dbReference type="Proteomes" id="UP000474104">
    <property type="component" value="Unassembled WGS sequence"/>
</dbReference>
<dbReference type="PROSITE" id="PS50893">
    <property type="entry name" value="ABC_TRANSPORTER_2"/>
    <property type="match status" value="1"/>
</dbReference>
<dbReference type="Pfam" id="PF00005">
    <property type="entry name" value="ABC_tran"/>
    <property type="match status" value="1"/>
</dbReference>
<dbReference type="GO" id="GO:0005524">
    <property type="term" value="F:ATP binding"/>
    <property type="evidence" value="ECO:0007669"/>
    <property type="project" value="UniProtKB-KW"/>
</dbReference>
<dbReference type="GO" id="GO:0005886">
    <property type="term" value="C:plasma membrane"/>
    <property type="evidence" value="ECO:0007669"/>
    <property type="project" value="UniProtKB-SubCell"/>
</dbReference>
<keyword evidence="5" id="KW-0547">Nucleotide-binding</keyword>
<evidence type="ECO:0000256" key="7">
    <source>
        <dbReference type="ARBA" id="ARBA00023136"/>
    </source>
</evidence>
<dbReference type="SUPFAM" id="SSF52540">
    <property type="entry name" value="P-loop containing nucleoside triphosphate hydrolases"/>
    <property type="match status" value="1"/>
</dbReference>
<dbReference type="PANTHER" id="PTHR43166:SF9">
    <property type="entry name" value="GLUTAMATE_ASPARTATE IMPORT ATP-BINDING PROTEIN GLTL"/>
    <property type="match status" value="1"/>
</dbReference>
<reference evidence="9 10" key="1">
    <citation type="submission" date="2019-07" db="EMBL/GenBank/DDBJ databases">
        <title>Draft genome sequences of 15 bacterial species constituting the stable defined intestinal microbiota of the GM15 gnotobiotic mouse model.</title>
        <authorList>
            <person name="Elie C."/>
            <person name="Mathieu A."/>
            <person name="Saliou A."/>
            <person name="Darnaud M."/>
            <person name="Leulier F."/>
            <person name="Tamellini A."/>
        </authorList>
    </citation>
    <scope>NUCLEOTIDE SEQUENCE [LARGE SCALE GENOMIC DNA]</scope>
    <source>
        <strain evidence="10">ASF 502</strain>
    </source>
</reference>
<comment type="caution">
    <text evidence="9">The sequence shown here is derived from an EMBL/GenBank/DDBJ whole genome shotgun (WGS) entry which is preliminary data.</text>
</comment>
<dbReference type="PROSITE" id="PS00211">
    <property type="entry name" value="ABC_TRANSPORTER_1"/>
    <property type="match status" value="1"/>
</dbReference>
<dbReference type="CDD" id="cd03262">
    <property type="entry name" value="ABC_HisP_GlnQ"/>
    <property type="match status" value="1"/>
</dbReference>
<dbReference type="OrthoDB" id="9804199at2"/>
<keyword evidence="3" id="KW-0813">Transport</keyword>
<dbReference type="SMART" id="SM00382">
    <property type="entry name" value="AAA"/>
    <property type="match status" value="1"/>
</dbReference>
<evidence type="ECO:0000313" key="9">
    <source>
        <dbReference type="EMBL" id="NDO67538.1"/>
    </source>
</evidence>
<dbReference type="InterPro" id="IPR027417">
    <property type="entry name" value="P-loop_NTPase"/>
</dbReference>
<evidence type="ECO:0000256" key="4">
    <source>
        <dbReference type="ARBA" id="ARBA00022475"/>
    </source>
</evidence>
<accession>A0A9X5H4Y5</accession>
<name>A0A9X5H4Y5_9FIRM</name>
<sequence length="364" mass="41228">MIRVTHLRKEYGSVTPLKDINTEIKKGEVISIIGPSGTGKSTFLRCLNLLETPTGGEIVIDGERITDKACKIHLVRRKMGMVFQGFHLFSHMTMIENIMAGPVDLLHRPRREAYERGMELLRMVGLADKAQAFADELSGGQKQRAAIARTLSMEPEIILFDEPTSALDPTMVGEVLAVIRSLAGQGMTMLIVTHEMKFARDVSTRIFYMDQGEIYEDGTPEQIFEHPRRERTKQFIQRLKVFTASIDSRDFDFIGMNSRIEEYGRRHLIPQKIIYRFQEIFEELCVQILLPLLPEEVSVQMTAAYSQEQSCMQLKVQYNGPAFDPVDSDNTTALALVRHASVKMEYLGYSGAEGTNTVVLEIEE</sequence>
<dbReference type="InterPro" id="IPR003593">
    <property type="entry name" value="AAA+_ATPase"/>
</dbReference>
<evidence type="ECO:0000256" key="5">
    <source>
        <dbReference type="ARBA" id="ARBA00022741"/>
    </source>
</evidence>
<evidence type="ECO:0000256" key="6">
    <source>
        <dbReference type="ARBA" id="ARBA00022840"/>
    </source>
</evidence>
<feature type="domain" description="ABC transporter" evidence="8">
    <location>
        <begin position="2"/>
        <end position="236"/>
    </location>
</feature>
<organism evidence="9 10">
    <name type="scientific">Schaedlerella arabinosiphila</name>
    <dbReference type="NCBI Taxonomy" id="2044587"/>
    <lineage>
        <taxon>Bacteria</taxon>
        <taxon>Bacillati</taxon>
        <taxon>Bacillota</taxon>
        <taxon>Clostridia</taxon>
        <taxon>Lachnospirales</taxon>
        <taxon>Lachnospiraceae</taxon>
        <taxon>Schaedlerella</taxon>
    </lineage>
</organism>
<dbReference type="InterPro" id="IPR050086">
    <property type="entry name" value="MetN_ABC_transporter-like"/>
</dbReference>
<gene>
    <name evidence="9" type="ORF">FMM80_01860</name>
</gene>
<evidence type="ECO:0000313" key="10">
    <source>
        <dbReference type="Proteomes" id="UP000474104"/>
    </source>
</evidence>
<keyword evidence="6 9" id="KW-0067">ATP-binding</keyword>
<evidence type="ECO:0000259" key="8">
    <source>
        <dbReference type="PROSITE" id="PS50893"/>
    </source>
</evidence>
<dbReference type="AlphaFoldDB" id="A0A9X5H4Y5"/>
<evidence type="ECO:0000256" key="3">
    <source>
        <dbReference type="ARBA" id="ARBA00022448"/>
    </source>
</evidence>
<dbReference type="InterPro" id="IPR017871">
    <property type="entry name" value="ABC_transporter-like_CS"/>
</dbReference>
<evidence type="ECO:0000256" key="2">
    <source>
        <dbReference type="ARBA" id="ARBA00005417"/>
    </source>
</evidence>
<proteinExistence type="inferred from homology"/>
<evidence type="ECO:0000256" key="1">
    <source>
        <dbReference type="ARBA" id="ARBA00004202"/>
    </source>
</evidence>
<dbReference type="GO" id="GO:0016887">
    <property type="term" value="F:ATP hydrolysis activity"/>
    <property type="evidence" value="ECO:0007669"/>
    <property type="project" value="InterPro"/>
</dbReference>
<protein>
    <submittedName>
        <fullName evidence="9">Amino acid ABC transporter ATP-binding protein</fullName>
    </submittedName>
</protein>